<dbReference type="RefSeq" id="WP_158345168.1">
    <property type="nucleotide sequence ID" value="NZ_JAHQCW010000003.1"/>
</dbReference>
<proteinExistence type="predicted"/>
<gene>
    <name evidence="5" type="ORF">KTH89_02595</name>
</gene>
<evidence type="ECO:0000256" key="3">
    <source>
        <dbReference type="ARBA" id="ARBA00023239"/>
    </source>
</evidence>
<keyword evidence="3 5" id="KW-0456">Lyase</keyword>
<dbReference type="GO" id="GO:0004848">
    <property type="term" value="F:ureidoglycolate hydrolase activity"/>
    <property type="evidence" value="ECO:0007669"/>
    <property type="project" value="InterPro"/>
</dbReference>
<evidence type="ECO:0000313" key="6">
    <source>
        <dbReference type="Proteomes" id="UP000712157"/>
    </source>
</evidence>
<dbReference type="InterPro" id="IPR007247">
    <property type="entry name" value="Ureidogly_lyase"/>
</dbReference>
<dbReference type="Pfam" id="PF04115">
    <property type="entry name" value="Ureidogly_lyase"/>
    <property type="match status" value="1"/>
</dbReference>
<dbReference type="Gene3D" id="2.60.120.480">
    <property type="entry name" value="Ureidoglycolate hydrolase"/>
    <property type="match status" value="1"/>
</dbReference>
<comment type="catalytic activity">
    <reaction evidence="4">
        <text>(S)-ureidoglycolate = urea + glyoxylate</text>
        <dbReference type="Rhea" id="RHEA:11304"/>
        <dbReference type="ChEBI" id="CHEBI:16199"/>
        <dbReference type="ChEBI" id="CHEBI:36655"/>
        <dbReference type="ChEBI" id="CHEBI:57296"/>
        <dbReference type="EC" id="4.3.2.3"/>
    </reaction>
</comment>
<accession>A0A949N9I6</accession>
<evidence type="ECO:0000256" key="1">
    <source>
        <dbReference type="ARBA" id="ARBA00011738"/>
    </source>
</evidence>
<keyword evidence="2" id="KW-0659">Purine metabolism</keyword>
<dbReference type="SUPFAM" id="SSF51182">
    <property type="entry name" value="RmlC-like cupins"/>
    <property type="match status" value="1"/>
</dbReference>
<dbReference type="GO" id="GO:0000256">
    <property type="term" value="P:allantoin catabolic process"/>
    <property type="evidence" value="ECO:0007669"/>
    <property type="project" value="InterPro"/>
</dbReference>
<evidence type="ECO:0000256" key="2">
    <source>
        <dbReference type="ARBA" id="ARBA00022631"/>
    </source>
</evidence>
<reference evidence="5" key="1">
    <citation type="submission" date="2021-06" db="EMBL/GenBank/DDBJ databases">
        <title>Description of novel taxa of the family Lachnospiraceae.</title>
        <authorList>
            <person name="Chaplin A.V."/>
            <person name="Sokolova S.R."/>
            <person name="Pikina A.P."/>
            <person name="Korzhanova M."/>
            <person name="Belova V."/>
            <person name="Korostin D."/>
            <person name="Efimov B.A."/>
        </authorList>
    </citation>
    <scope>NUCLEOTIDE SEQUENCE</scope>
    <source>
        <strain evidence="5">ASD5720</strain>
    </source>
</reference>
<dbReference type="EMBL" id="JAHQCW010000003">
    <property type="protein sequence ID" value="MBU9735407.1"/>
    <property type="molecule type" value="Genomic_DNA"/>
</dbReference>
<evidence type="ECO:0000313" key="5">
    <source>
        <dbReference type="EMBL" id="MBU9735407.1"/>
    </source>
</evidence>
<dbReference type="InterPro" id="IPR011051">
    <property type="entry name" value="RmlC_Cupin_sf"/>
</dbReference>
<sequence>MKSVKVKPLTLDSFYKFGSYAKVLNPDTPHLGTGEDPVCFYRDIMQIEAGGQVSISAGVALPGEKKVKIMEYHTHTGEAFMMLDGDVVMAFAPASADEQIPLEELEAFYIPCGVMIWIRAGVWHYAQMPAGDKPVTSIVLLPERTYFNDCHKVEIPEEEHRILEL</sequence>
<comment type="caution">
    <text evidence="5">The sequence shown here is derived from an EMBL/GenBank/DDBJ whole genome shotgun (WGS) entry which is preliminary data.</text>
</comment>
<name>A0A949N9I6_9FIRM</name>
<dbReference type="InterPro" id="IPR024060">
    <property type="entry name" value="Ureidoglycolate_lyase_dom_sf"/>
</dbReference>
<evidence type="ECO:0000256" key="4">
    <source>
        <dbReference type="ARBA" id="ARBA00047684"/>
    </source>
</evidence>
<dbReference type="Proteomes" id="UP000712157">
    <property type="component" value="Unassembled WGS sequence"/>
</dbReference>
<organism evidence="5 6">
    <name type="scientific">Diplocloster agilis</name>
    <dbReference type="NCBI Taxonomy" id="2850323"/>
    <lineage>
        <taxon>Bacteria</taxon>
        <taxon>Bacillati</taxon>
        <taxon>Bacillota</taxon>
        <taxon>Clostridia</taxon>
        <taxon>Lachnospirales</taxon>
        <taxon>Lachnospiraceae</taxon>
        <taxon>Diplocloster</taxon>
    </lineage>
</organism>
<dbReference type="AlphaFoldDB" id="A0A949N9I6"/>
<comment type="subunit">
    <text evidence="1">Homodimer.</text>
</comment>
<dbReference type="GO" id="GO:0006144">
    <property type="term" value="P:purine nucleobase metabolic process"/>
    <property type="evidence" value="ECO:0007669"/>
    <property type="project" value="UniProtKB-KW"/>
</dbReference>
<protein>
    <submittedName>
        <fullName evidence="5">Ureidoglycolate lyase</fullName>
    </submittedName>
</protein>
<dbReference type="GO" id="GO:0050385">
    <property type="term" value="F:ureidoglycolate lyase activity"/>
    <property type="evidence" value="ECO:0007669"/>
    <property type="project" value="UniProtKB-EC"/>
</dbReference>
<keyword evidence="6" id="KW-1185">Reference proteome</keyword>